<proteinExistence type="predicted"/>
<protein>
    <submittedName>
        <fullName evidence="2">Uncharacterized protein</fullName>
    </submittedName>
</protein>
<dbReference type="HOGENOM" id="CLU_3153843_0_0_11"/>
<accession>A0A066Z6F9</accession>
<dbReference type="EMBL" id="JNBY01000015">
    <property type="protein sequence ID" value="KDN87824.1"/>
    <property type="molecule type" value="Genomic_DNA"/>
</dbReference>
<feature type="region of interest" description="Disordered" evidence="1">
    <location>
        <begin position="1"/>
        <end position="48"/>
    </location>
</feature>
<dbReference type="Proteomes" id="UP000027178">
    <property type="component" value="Unassembled WGS sequence"/>
</dbReference>
<gene>
    <name evidence="2" type="ORF">KCH_04710</name>
</gene>
<comment type="caution">
    <text evidence="2">The sequence shown here is derived from an EMBL/GenBank/DDBJ whole genome shotgun (WGS) entry which is preliminary data.</text>
</comment>
<keyword evidence="3" id="KW-1185">Reference proteome</keyword>
<organism evidence="2 3">
    <name type="scientific">Kitasatospora cheerisanensis KCTC 2395</name>
    <dbReference type="NCBI Taxonomy" id="1348663"/>
    <lineage>
        <taxon>Bacteria</taxon>
        <taxon>Bacillati</taxon>
        <taxon>Actinomycetota</taxon>
        <taxon>Actinomycetes</taxon>
        <taxon>Kitasatosporales</taxon>
        <taxon>Streptomycetaceae</taxon>
        <taxon>Kitasatospora</taxon>
    </lineage>
</organism>
<feature type="compositionally biased region" description="Low complexity" evidence="1">
    <location>
        <begin position="1"/>
        <end position="20"/>
    </location>
</feature>
<evidence type="ECO:0000256" key="1">
    <source>
        <dbReference type="SAM" id="MobiDB-lite"/>
    </source>
</evidence>
<sequence>MPRLEGASGAAPGAAALPAGRRTDGPAGEAELSCRRPGRGQRIRAVAP</sequence>
<name>A0A066Z6F9_9ACTN</name>
<dbReference type="AlphaFoldDB" id="A0A066Z6F9"/>
<evidence type="ECO:0000313" key="3">
    <source>
        <dbReference type="Proteomes" id="UP000027178"/>
    </source>
</evidence>
<evidence type="ECO:0000313" key="2">
    <source>
        <dbReference type="EMBL" id="KDN87824.1"/>
    </source>
</evidence>
<reference evidence="2 3" key="1">
    <citation type="submission" date="2014-05" db="EMBL/GenBank/DDBJ databases">
        <title>Draft Genome Sequence of Kitasatospora cheerisanensis KCTC 2395.</title>
        <authorList>
            <person name="Nam D.H."/>
        </authorList>
    </citation>
    <scope>NUCLEOTIDE SEQUENCE [LARGE SCALE GENOMIC DNA]</scope>
    <source>
        <strain evidence="2 3">KCTC 2395</strain>
    </source>
</reference>